<protein>
    <submittedName>
        <fullName evidence="2">Tn7-like element transposition protein TnsE</fullName>
    </submittedName>
</protein>
<name>A0A9Q9T0W5_KLEAE</name>
<geneLocation type="plasmid" evidence="2">
    <name>pKA36387-KPC2</name>
</geneLocation>
<accession>A0A9Q9T0W5</accession>
<keyword evidence="2" id="KW-0614">Plasmid</keyword>
<dbReference type="InterPro" id="IPR041419">
    <property type="entry name" value="TnsE_C"/>
</dbReference>
<sequence>MAVVEVELQGRTFYILEVDTSDGVCSLSTLLLRLKSPLDWPKQLTLLAEELTQKSLHWPNQRLKMLCGKDGYSGIPHPQTKSVDKGKLHEESIEHWAARFHSWMTSI</sequence>
<organism evidence="2">
    <name type="scientific">Klebsiella aerogenes</name>
    <name type="common">Enterobacter aerogenes</name>
    <dbReference type="NCBI Taxonomy" id="548"/>
    <lineage>
        <taxon>Bacteria</taxon>
        <taxon>Pseudomonadati</taxon>
        <taxon>Pseudomonadota</taxon>
        <taxon>Gammaproteobacteria</taxon>
        <taxon>Enterobacterales</taxon>
        <taxon>Enterobacteriaceae</taxon>
        <taxon>Klebsiella/Raoultella group</taxon>
        <taxon>Klebsiella</taxon>
    </lineage>
</organism>
<feature type="domain" description="TnsE C-terminal" evidence="1">
    <location>
        <begin position="2"/>
        <end position="100"/>
    </location>
</feature>
<dbReference type="RefSeq" id="WP_157843664.1">
    <property type="nucleotide sequence ID" value="NZ_CP104947.1"/>
</dbReference>
<evidence type="ECO:0000259" key="1">
    <source>
        <dbReference type="Pfam" id="PF18623"/>
    </source>
</evidence>
<dbReference type="EMBL" id="CP104947">
    <property type="protein sequence ID" value="UYA93999.1"/>
    <property type="molecule type" value="Genomic_DNA"/>
</dbReference>
<evidence type="ECO:0000313" key="2">
    <source>
        <dbReference type="EMBL" id="UYA93999.1"/>
    </source>
</evidence>
<reference evidence="2" key="1">
    <citation type="submission" date="2022-09" db="EMBL/GenBank/DDBJ databases">
        <title>Emergence of IncN[pMLST15] plasmids harboring a novel non-Tn4401-elements driving KPC-2 carbapenem-resistance.</title>
        <authorList>
            <person name="Yao Y."/>
            <person name="Falgenhauer L."/>
            <person name="Falgenhauer J."/>
            <person name="Imirzalioglu C."/>
            <person name="Chakraborty T."/>
        </authorList>
    </citation>
    <scope>NUCLEOTIDE SEQUENCE</scope>
    <source>
        <strain evidence="2">NRZ-36387</strain>
        <plasmid evidence="2">pKA36387-KPC2</plasmid>
    </source>
</reference>
<proteinExistence type="predicted"/>
<dbReference type="AlphaFoldDB" id="A0A9Q9T0W5"/>
<dbReference type="Pfam" id="PF18623">
    <property type="entry name" value="TnsE_C"/>
    <property type="match status" value="1"/>
</dbReference>
<gene>
    <name evidence="2" type="ORF">KKS27_p00505</name>
</gene>